<dbReference type="KEGG" id="pbh:AAW51_4152"/>
<evidence type="ECO:0000256" key="1">
    <source>
        <dbReference type="SAM" id="MobiDB-lite"/>
    </source>
</evidence>
<protein>
    <submittedName>
        <fullName evidence="2">Uncharacterized protein</fullName>
    </submittedName>
</protein>
<organism evidence="2 3">
    <name type="scientific">Caldimonas brevitalea</name>
    <dbReference type="NCBI Taxonomy" id="413882"/>
    <lineage>
        <taxon>Bacteria</taxon>
        <taxon>Pseudomonadati</taxon>
        <taxon>Pseudomonadota</taxon>
        <taxon>Betaproteobacteria</taxon>
        <taxon>Burkholderiales</taxon>
        <taxon>Sphaerotilaceae</taxon>
        <taxon>Caldimonas</taxon>
    </lineage>
</organism>
<evidence type="ECO:0000313" key="2">
    <source>
        <dbReference type="EMBL" id="AKJ30843.1"/>
    </source>
</evidence>
<proteinExistence type="predicted"/>
<accession>A0A0G3BS78</accession>
<sequence>MLSPALSVAVPTARHTGQTHDTAPGLRRARQILHRHDPDSVWATTTRYRVPSAMNDMRTTTPRRRPTIEETSV</sequence>
<dbReference type="EMBL" id="CP011371">
    <property type="protein sequence ID" value="AKJ30843.1"/>
    <property type="molecule type" value="Genomic_DNA"/>
</dbReference>
<dbReference type="STRING" id="413882.AAW51_4152"/>
<feature type="region of interest" description="Disordered" evidence="1">
    <location>
        <begin position="1"/>
        <end position="24"/>
    </location>
</feature>
<dbReference type="AlphaFoldDB" id="A0A0G3BS78"/>
<dbReference type="Proteomes" id="UP000035352">
    <property type="component" value="Chromosome"/>
</dbReference>
<keyword evidence="3" id="KW-1185">Reference proteome</keyword>
<name>A0A0G3BS78_9BURK</name>
<feature type="region of interest" description="Disordered" evidence="1">
    <location>
        <begin position="52"/>
        <end position="73"/>
    </location>
</feature>
<reference evidence="2 3" key="1">
    <citation type="submission" date="2015-05" db="EMBL/GenBank/DDBJ databases">
        <authorList>
            <person name="Tang B."/>
            <person name="Yu Y."/>
        </authorList>
    </citation>
    <scope>NUCLEOTIDE SEQUENCE [LARGE SCALE GENOMIC DNA]</scope>
    <source>
        <strain evidence="2 3">DSM 7029</strain>
    </source>
</reference>
<evidence type="ECO:0000313" key="3">
    <source>
        <dbReference type="Proteomes" id="UP000035352"/>
    </source>
</evidence>
<gene>
    <name evidence="2" type="ORF">AAW51_4152</name>
</gene>